<dbReference type="Gene3D" id="3.40.50.300">
    <property type="entry name" value="P-loop containing nucleotide triphosphate hydrolases"/>
    <property type="match status" value="1"/>
</dbReference>
<proteinExistence type="predicted"/>
<dbReference type="Pfam" id="PF17784">
    <property type="entry name" value="Sulfotransfer_4"/>
    <property type="match status" value="1"/>
</dbReference>
<comment type="caution">
    <text evidence="1">The sequence shown here is derived from an EMBL/GenBank/DDBJ whole genome shotgun (WGS) entry which is preliminary data.</text>
</comment>
<dbReference type="RefSeq" id="WP_189952038.1">
    <property type="nucleotide sequence ID" value="NZ_BMVG01000005.1"/>
</dbReference>
<dbReference type="InterPro" id="IPR040632">
    <property type="entry name" value="Sulfotransfer_4"/>
</dbReference>
<evidence type="ECO:0008006" key="3">
    <source>
        <dbReference type="Google" id="ProtNLM"/>
    </source>
</evidence>
<name>A0A918YI02_9ACTN</name>
<keyword evidence="2" id="KW-1185">Reference proteome</keyword>
<gene>
    <name evidence="1" type="ORF">GCM10010339_27550</name>
</gene>
<dbReference type="PANTHER" id="PTHR36978">
    <property type="entry name" value="P-LOOP CONTAINING NUCLEOTIDE TRIPHOSPHATE HYDROLASE"/>
    <property type="match status" value="1"/>
</dbReference>
<dbReference type="SUPFAM" id="SSF52540">
    <property type="entry name" value="P-loop containing nucleoside triphosphate hydrolases"/>
    <property type="match status" value="1"/>
</dbReference>
<dbReference type="PANTHER" id="PTHR36978:SF4">
    <property type="entry name" value="P-LOOP CONTAINING NUCLEOSIDE TRIPHOSPHATE HYDROLASE PROTEIN"/>
    <property type="match status" value="1"/>
</dbReference>
<organism evidence="1 2">
    <name type="scientific">Streptomyces alanosinicus</name>
    <dbReference type="NCBI Taxonomy" id="68171"/>
    <lineage>
        <taxon>Bacteria</taxon>
        <taxon>Bacillati</taxon>
        <taxon>Actinomycetota</taxon>
        <taxon>Actinomycetes</taxon>
        <taxon>Kitasatosporales</taxon>
        <taxon>Streptomycetaceae</taxon>
        <taxon>Streptomyces</taxon>
    </lineage>
</organism>
<dbReference type="EMBL" id="BMVG01000005">
    <property type="protein sequence ID" value="GHE02829.1"/>
    <property type="molecule type" value="Genomic_DNA"/>
</dbReference>
<dbReference type="InterPro" id="IPR027417">
    <property type="entry name" value="P-loop_NTPase"/>
</dbReference>
<reference evidence="1" key="2">
    <citation type="submission" date="2020-09" db="EMBL/GenBank/DDBJ databases">
        <authorList>
            <person name="Sun Q."/>
            <person name="Ohkuma M."/>
        </authorList>
    </citation>
    <scope>NUCLEOTIDE SEQUENCE</scope>
    <source>
        <strain evidence="1">JCM 4714</strain>
    </source>
</reference>
<accession>A0A918YI02</accession>
<evidence type="ECO:0000313" key="2">
    <source>
        <dbReference type="Proteomes" id="UP000655443"/>
    </source>
</evidence>
<protein>
    <recommendedName>
        <fullName evidence="3">Sulfotransferase family protein</fullName>
    </recommendedName>
</protein>
<dbReference type="Proteomes" id="UP000655443">
    <property type="component" value="Unassembled WGS sequence"/>
</dbReference>
<sequence>MTATGSGGVRTLDRDFSADSGRVVDLVFRTVGERTSDLALSLAIRHIRPRRVHVVENVRPFPRALERMLAIDHDGASHVVYVDADCLILEDLRPFLDANGLAYVDTYVQDRFRGRIHCGVHITRTDLVRRMRRVRMPYGTSHAAVVRPEAYCRNEARRGLQLDVQLKGFYILHDHFQYFADIFAKYALRELRSRGELSRLRLESAMQRWDGSSDFTVARAAVHHSRRSLALGATPRQYEAYVHALPRTAQRETATMGLPVRPDLTMEQVQRAIAADPALARPRPRPKVFVLGFPGTGIRSVVDALHELGFDLPHHPFDHGTLAAVRRGDASFPLLRHYDGLAGVLPLVFLAQLDAGHPGARFILTVRAKETWLSTLRRRGTPGCPPDAPPREHAVHREVTDLLQDAVLSSTDTGPEGLSRAYDEQVARVRAHFARRPQDLLVLDVGGGEGWAELASFLDAVHYPHQPSSLSAPD</sequence>
<reference evidence="1" key="1">
    <citation type="journal article" date="2014" name="Int. J. Syst. Evol. Microbiol.">
        <title>Complete genome sequence of Corynebacterium casei LMG S-19264T (=DSM 44701T), isolated from a smear-ripened cheese.</title>
        <authorList>
            <consortium name="US DOE Joint Genome Institute (JGI-PGF)"/>
            <person name="Walter F."/>
            <person name="Albersmeier A."/>
            <person name="Kalinowski J."/>
            <person name="Ruckert C."/>
        </authorList>
    </citation>
    <scope>NUCLEOTIDE SEQUENCE</scope>
    <source>
        <strain evidence="1">JCM 4714</strain>
    </source>
</reference>
<dbReference type="AlphaFoldDB" id="A0A918YI02"/>
<evidence type="ECO:0000313" key="1">
    <source>
        <dbReference type="EMBL" id="GHE02829.1"/>
    </source>
</evidence>